<evidence type="ECO:0000256" key="5">
    <source>
        <dbReference type="ARBA" id="ARBA00023004"/>
    </source>
</evidence>
<dbReference type="InterPro" id="IPR036396">
    <property type="entry name" value="Cyt_P450_sf"/>
</dbReference>
<dbReference type="Proteomes" id="UP000019150">
    <property type="component" value="Chromosome"/>
</dbReference>
<keyword evidence="3 7" id="KW-0479">Metal-binding</keyword>
<evidence type="ECO:0000256" key="3">
    <source>
        <dbReference type="ARBA" id="ARBA00022723"/>
    </source>
</evidence>
<dbReference type="AlphaFoldDB" id="W5TDM1"/>
<proteinExistence type="inferred from homology"/>
<sequence>MGAVSLTNPAVSARRIPGQSPLEQIVEFRSFQRDQLACLKRAIDRHGDIFRIRVLGYPIVVVNHPDYVQRVLVENRENYNKNSLIYKTVRPALRDGLIGAIGGELWQRHRRLMQPSFHRPKIAKFTTGMVEETATMVERWSDRHTDGEVTDLLPDLTRVVLRIVMRTVFGLDIRDTEQMERDFTLTNEIMGNYFRFPFPPLNFPTPRNRRLMRLIVGVQDFVARQIEERRDGEMTLLNILAEAVDVETGEPMSALQLRDEVGNVMVGGYETTANSVAFMLQVLARRGDVQERMAAELATELGGRTPAFEDLHRLTYTRMVVDEVLRLYSPAWQTMRHAVREDLVGDYRIPAGTDIYINFHTLHRHPDFWPDPDRFDPERFRPDAVAARPKNAYVPFASGPRHCIGKHFAVTELMIIVSMILRSFRMSVADDEPPIEFDQLITLRPKHGLRLRLERR</sequence>
<dbReference type="PRINTS" id="PR00463">
    <property type="entry name" value="EP450I"/>
</dbReference>
<dbReference type="GO" id="GO:0004497">
    <property type="term" value="F:monooxygenase activity"/>
    <property type="evidence" value="ECO:0007669"/>
    <property type="project" value="UniProtKB-KW"/>
</dbReference>
<evidence type="ECO:0000256" key="4">
    <source>
        <dbReference type="ARBA" id="ARBA00023002"/>
    </source>
</evidence>
<dbReference type="GO" id="GO:0016705">
    <property type="term" value="F:oxidoreductase activity, acting on paired donors, with incorporation or reduction of molecular oxygen"/>
    <property type="evidence" value="ECO:0007669"/>
    <property type="project" value="InterPro"/>
</dbReference>
<comment type="similarity">
    <text evidence="1">Belongs to the cytochrome P450 family.</text>
</comment>
<gene>
    <name evidence="8" type="ORF">NONO_c25370</name>
</gene>
<evidence type="ECO:0000313" key="8">
    <source>
        <dbReference type="EMBL" id="AHH17332.1"/>
    </source>
</evidence>
<dbReference type="RefSeq" id="WP_025348810.1">
    <property type="nucleotide sequence ID" value="NZ_CP006850.1"/>
</dbReference>
<dbReference type="KEGG" id="nno:NONO_c25370"/>
<name>W5TDM1_9NOCA</name>
<dbReference type="HOGENOM" id="CLU_001570_5_1_11"/>
<dbReference type="PANTHER" id="PTHR24291:SF50">
    <property type="entry name" value="BIFUNCTIONAL ALBAFLAVENONE MONOOXYGENASE_TERPENE SYNTHASE"/>
    <property type="match status" value="1"/>
</dbReference>
<dbReference type="GO" id="GO:0005506">
    <property type="term" value="F:iron ion binding"/>
    <property type="evidence" value="ECO:0007669"/>
    <property type="project" value="InterPro"/>
</dbReference>
<dbReference type="GO" id="GO:0020037">
    <property type="term" value="F:heme binding"/>
    <property type="evidence" value="ECO:0007669"/>
    <property type="project" value="InterPro"/>
</dbReference>
<evidence type="ECO:0000256" key="1">
    <source>
        <dbReference type="ARBA" id="ARBA00010617"/>
    </source>
</evidence>
<evidence type="ECO:0000256" key="7">
    <source>
        <dbReference type="PIRSR" id="PIRSR602401-1"/>
    </source>
</evidence>
<dbReference type="PRINTS" id="PR00385">
    <property type="entry name" value="P450"/>
</dbReference>
<evidence type="ECO:0000256" key="6">
    <source>
        <dbReference type="ARBA" id="ARBA00023033"/>
    </source>
</evidence>
<accession>W5TDM1</accession>
<dbReference type="STRING" id="1415166.NONO_c25370"/>
<dbReference type="PATRIC" id="fig|1415166.3.peg.2597"/>
<organism evidence="8 9">
    <name type="scientific">Nocardia nova SH22a</name>
    <dbReference type="NCBI Taxonomy" id="1415166"/>
    <lineage>
        <taxon>Bacteria</taxon>
        <taxon>Bacillati</taxon>
        <taxon>Actinomycetota</taxon>
        <taxon>Actinomycetes</taxon>
        <taxon>Mycobacteriales</taxon>
        <taxon>Nocardiaceae</taxon>
        <taxon>Nocardia</taxon>
    </lineage>
</organism>
<dbReference type="Pfam" id="PF00067">
    <property type="entry name" value="p450"/>
    <property type="match status" value="1"/>
</dbReference>
<keyword evidence="5 7" id="KW-0408">Iron</keyword>
<dbReference type="PANTHER" id="PTHR24291">
    <property type="entry name" value="CYTOCHROME P450 FAMILY 4"/>
    <property type="match status" value="1"/>
</dbReference>
<feature type="binding site" description="axial binding residue" evidence="7">
    <location>
        <position position="403"/>
    </location>
    <ligand>
        <name>heme</name>
        <dbReference type="ChEBI" id="CHEBI:30413"/>
    </ligand>
    <ligandPart>
        <name>Fe</name>
        <dbReference type="ChEBI" id="CHEBI:18248"/>
    </ligandPart>
</feature>
<dbReference type="InterPro" id="IPR001128">
    <property type="entry name" value="Cyt_P450"/>
</dbReference>
<dbReference type="eggNOG" id="COG2124">
    <property type="taxonomic scope" value="Bacteria"/>
</dbReference>
<keyword evidence="9" id="KW-1185">Reference proteome</keyword>
<comment type="cofactor">
    <cofactor evidence="7">
        <name>heme</name>
        <dbReference type="ChEBI" id="CHEBI:30413"/>
    </cofactor>
</comment>
<dbReference type="Gene3D" id="1.10.630.10">
    <property type="entry name" value="Cytochrome P450"/>
    <property type="match status" value="1"/>
</dbReference>
<evidence type="ECO:0000313" key="9">
    <source>
        <dbReference type="Proteomes" id="UP000019150"/>
    </source>
</evidence>
<keyword evidence="4" id="KW-0560">Oxidoreductase</keyword>
<dbReference type="InterPro" id="IPR002401">
    <property type="entry name" value="Cyt_P450_E_grp-I"/>
</dbReference>
<dbReference type="EMBL" id="CP006850">
    <property type="protein sequence ID" value="AHH17332.1"/>
    <property type="molecule type" value="Genomic_DNA"/>
</dbReference>
<keyword evidence="2 7" id="KW-0349">Heme</keyword>
<keyword evidence="6" id="KW-0503">Monooxygenase</keyword>
<dbReference type="InterPro" id="IPR050196">
    <property type="entry name" value="Cytochrome_P450_Monoox"/>
</dbReference>
<protein>
    <submittedName>
        <fullName evidence="8">Cytochrome P450</fullName>
    </submittedName>
</protein>
<reference evidence="8 9" key="1">
    <citation type="journal article" date="2014" name="Appl. Environ. Microbiol.">
        <title>Insights into the Microbial Degradation of Rubber and Gutta-Percha by Analysis of the Complete Genome of Nocardia nova SH22a.</title>
        <authorList>
            <person name="Luo Q."/>
            <person name="Hiessl S."/>
            <person name="Poehlein A."/>
            <person name="Daniel R."/>
            <person name="Steinbuchel A."/>
        </authorList>
    </citation>
    <scope>NUCLEOTIDE SEQUENCE [LARGE SCALE GENOMIC DNA]</scope>
    <source>
        <strain evidence="8">SH22a</strain>
    </source>
</reference>
<dbReference type="SUPFAM" id="SSF48264">
    <property type="entry name" value="Cytochrome P450"/>
    <property type="match status" value="1"/>
</dbReference>
<dbReference type="OrthoDB" id="7376058at2"/>
<evidence type="ECO:0000256" key="2">
    <source>
        <dbReference type="ARBA" id="ARBA00022617"/>
    </source>
</evidence>